<gene>
    <name evidence="2" type="ORF">GCM10009665_60210</name>
</gene>
<evidence type="ECO:0000313" key="2">
    <source>
        <dbReference type="EMBL" id="GAA1262551.1"/>
    </source>
</evidence>
<sequence>MHAPARDPGPATRHTESPELNGGPGPAAGRFHRPQAIRLRRNPVDRHHPGMFELLPGTGLRLPGRAGLLRLGGCERAAQWAVATLADVRVAPWTCGARWAFSAQYAGLELFALGDTLDRYDRARDLRGLAAVELRRSEQAPCTAAAVPVVLAGVDLFGYPAEEVLTAVDPDGYPGVRLRPADAGGYLPAVELRQPYPDSAARP</sequence>
<evidence type="ECO:0000256" key="1">
    <source>
        <dbReference type="SAM" id="MobiDB-lite"/>
    </source>
</evidence>
<proteinExistence type="predicted"/>
<organism evidence="2 3">
    <name type="scientific">Kitasatospora nipponensis</name>
    <dbReference type="NCBI Taxonomy" id="258049"/>
    <lineage>
        <taxon>Bacteria</taxon>
        <taxon>Bacillati</taxon>
        <taxon>Actinomycetota</taxon>
        <taxon>Actinomycetes</taxon>
        <taxon>Kitasatosporales</taxon>
        <taxon>Streptomycetaceae</taxon>
        <taxon>Kitasatospora</taxon>
    </lineage>
</organism>
<dbReference type="EMBL" id="BAAALF010000152">
    <property type="protein sequence ID" value="GAA1262551.1"/>
    <property type="molecule type" value="Genomic_DNA"/>
</dbReference>
<name>A0ABN1WSV5_9ACTN</name>
<accession>A0ABN1WSV5</accession>
<feature type="region of interest" description="Disordered" evidence="1">
    <location>
        <begin position="1"/>
        <end position="31"/>
    </location>
</feature>
<reference evidence="2 3" key="1">
    <citation type="journal article" date="2019" name="Int. J. Syst. Evol. Microbiol.">
        <title>The Global Catalogue of Microorganisms (GCM) 10K type strain sequencing project: providing services to taxonomists for standard genome sequencing and annotation.</title>
        <authorList>
            <consortium name="The Broad Institute Genomics Platform"/>
            <consortium name="The Broad Institute Genome Sequencing Center for Infectious Disease"/>
            <person name="Wu L."/>
            <person name="Ma J."/>
        </authorList>
    </citation>
    <scope>NUCLEOTIDE SEQUENCE [LARGE SCALE GENOMIC DNA]</scope>
    <source>
        <strain evidence="2 3">JCM 13004</strain>
    </source>
</reference>
<dbReference type="Proteomes" id="UP001500037">
    <property type="component" value="Unassembled WGS sequence"/>
</dbReference>
<protein>
    <recommendedName>
        <fullName evidence="4">Molybdopterin-dependent oxidoreductase-like protein</fullName>
    </recommendedName>
</protein>
<comment type="caution">
    <text evidence="2">The sequence shown here is derived from an EMBL/GenBank/DDBJ whole genome shotgun (WGS) entry which is preliminary data.</text>
</comment>
<evidence type="ECO:0008006" key="4">
    <source>
        <dbReference type="Google" id="ProtNLM"/>
    </source>
</evidence>
<keyword evidence="3" id="KW-1185">Reference proteome</keyword>
<evidence type="ECO:0000313" key="3">
    <source>
        <dbReference type="Proteomes" id="UP001500037"/>
    </source>
</evidence>